<evidence type="ECO:0000256" key="2">
    <source>
        <dbReference type="PROSITE-ProRule" id="PRU01282"/>
    </source>
</evidence>
<dbReference type="PANTHER" id="PTHR30041">
    <property type="entry name" value="ARSENATE REDUCTASE"/>
    <property type="match status" value="1"/>
</dbReference>
<dbReference type="PROSITE" id="PS51354">
    <property type="entry name" value="GLUTAREDOXIN_2"/>
    <property type="match status" value="1"/>
</dbReference>
<accession>A0ABN6HFD9</accession>
<dbReference type="InterPro" id="IPR006660">
    <property type="entry name" value="Arsenate_reductase-like"/>
</dbReference>
<protein>
    <submittedName>
        <fullName evidence="3">ArsC family transcriptional regulator</fullName>
    </submittedName>
</protein>
<dbReference type="NCBIfam" id="TIGR01617">
    <property type="entry name" value="arsC_related"/>
    <property type="match status" value="1"/>
</dbReference>
<organism evidence="3 4">
    <name type="scientific">Haloferula helveola</name>
    <dbReference type="NCBI Taxonomy" id="490095"/>
    <lineage>
        <taxon>Bacteria</taxon>
        <taxon>Pseudomonadati</taxon>
        <taxon>Verrucomicrobiota</taxon>
        <taxon>Verrucomicrobiia</taxon>
        <taxon>Verrucomicrobiales</taxon>
        <taxon>Verrucomicrobiaceae</taxon>
        <taxon>Haloferula</taxon>
    </lineage>
</organism>
<evidence type="ECO:0000313" key="4">
    <source>
        <dbReference type="Proteomes" id="UP001374893"/>
    </source>
</evidence>
<dbReference type="PANTHER" id="PTHR30041:SF8">
    <property type="entry name" value="PROTEIN YFFB"/>
    <property type="match status" value="1"/>
</dbReference>
<dbReference type="PROSITE" id="PS51353">
    <property type="entry name" value="ARSC"/>
    <property type="match status" value="1"/>
</dbReference>
<dbReference type="SUPFAM" id="SSF52833">
    <property type="entry name" value="Thioredoxin-like"/>
    <property type="match status" value="1"/>
</dbReference>
<keyword evidence="4" id="KW-1185">Reference proteome</keyword>
<evidence type="ECO:0000313" key="3">
    <source>
        <dbReference type="EMBL" id="BCX49715.1"/>
    </source>
</evidence>
<evidence type="ECO:0000256" key="1">
    <source>
        <dbReference type="ARBA" id="ARBA00007198"/>
    </source>
</evidence>
<dbReference type="Proteomes" id="UP001374893">
    <property type="component" value="Chromosome"/>
</dbReference>
<proteinExistence type="inferred from homology"/>
<dbReference type="EMBL" id="AP024702">
    <property type="protein sequence ID" value="BCX49715.1"/>
    <property type="molecule type" value="Genomic_DNA"/>
</dbReference>
<dbReference type="CDD" id="cd03036">
    <property type="entry name" value="ArsC_like"/>
    <property type="match status" value="1"/>
</dbReference>
<dbReference type="RefSeq" id="WP_338686428.1">
    <property type="nucleotide sequence ID" value="NZ_AP024702.1"/>
</dbReference>
<dbReference type="InterPro" id="IPR006504">
    <property type="entry name" value="Tscrpt_reg_Spx/MgsR"/>
</dbReference>
<comment type="similarity">
    <text evidence="1 2">Belongs to the ArsC family.</text>
</comment>
<name>A0ABN6HFD9_9BACT</name>
<sequence length="116" mass="12989">MKVYAYKSCDSCRKAVRWLKDKGIGFEEIPIRETPPTRTELKTMLKAYGGDLRRLFNTAGGDYRSLGLKDRIATMTEDEAFSLLEGNGNLVKRPFAVGKGVALVGFRPDDWEKALA</sequence>
<reference evidence="3 4" key="1">
    <citation type="submission" date="2021-06" db="EMBL/GenBank/DDBJ databases">
        <title>Complete genome of Haloferula helveola possessing various polysaccharide degrading enzymes.</title>
        <authorList>
            <person name="Takami H."/>
            <person name="Huang C."/>
            <person name="Hamasaki K."/>
        </authorList>
    </citation>
    <scope>NUCLEOTIDE SEQUENCE [LARGE SCALE GENOMIC DNA]</scope>
    <source>
        <strain evidence="3 4">CN-1</strain>
    </source>
</reference>
<dbReference type="Gene3D" id="3.40.30.10">
    <property type="entry name" value="Glutaredoxin"/>
    <property type="match status" value="1"/>
</dbReference>
<gene>
    <name evidence="3" type="primary">arsC_2</name>
    <name evidence="3" type="ORF">HAHE_36230</name>
</gene>
<dbReference type="InterPro" id="IPR036249">
    <property type="entry name" value="Thioredoxin-like_sf"/>
</dbReference>
<dbReference type="Pfam" id="PF03960">
    <property type="entry name" value="ArsC"/>
    <property type="match status" value="1"/>
</dbReference>